<evidence type="ECO:0000313" key="5">
    <source>
        <dbReference type="Proteomes" id="UP000622547"/>
    </source>
</evidence>
<accession>A0A8J3UE88</accession>
<dbReference type="Proteomes" id="UP000622547">
    <property type="component" value="Unassembled WGS sequence"/>
</dbReference>
<keyword evidence="5" id="KW-1185">Reference proteome</keyword>
<feature type="region of interest" description="Disordered" evidence="2">
    <location>
        <begin position="188"/>
        <end position="237"/>
    </location>
</feature>
<dbReference type="AlphaFoldDB" id="A0A8J3UE88"/>
<feature type="region of interest" description="Disordered" evidence="2">
    <location>
        <begin position="84"/>
        <end position="114"/>
    </location>
</feature>
<comment type="caution">
    <text evidence="4">The sequence shown here is derived from an EMBL/GenBank/DDBJ whole genome shotgun (WGS) entry which is preliminary data.</text>
</comment>
<evidence type="ECO:0000256" key="1">
    <source>
        <dbReference type="SAM" id="Coils"/>
    </source>
</evidence>
<dbReference type="Pfam" id="PF20042">
    <property type="entry name" value="DUF6444"/>
    <property type="match status" value="1"/>
</dbReference>
<dbReference type="InterPro" id="IPR045618">
    <property type="entry name" value="DUF6444"/>
</dbReference>
<gene>
    <name evidence="4" type="ORF">Pph01_82650</name>
</gene>
<reference evidence="4 5" key="1">
    <citation type="submission" date="2021-01" db="EMBL/GenBank/DDBJ databases">
        <title>Whole genome shotgun sequence of Planotetraspora phitsanulokensis NBRC 104273.</title>
        <authorList>
            <person name="Komaki H."/>
            <person name="Tamura T."/>
        </authorList>
    </citation>
    <scope>NUCLEOTIDE SEQUENCE [LARGE SCALE GENOMIC DNA]</scope>
    <source>
        <strain evidence="4 5">NBRC 104273</strain>
    </source>
</reference>
<name>A0A8J3UE88_9ACTN</name>
<feature type="coiled-coil region" evidence="1">
    <location>
        <begin position="26"/>
        <end position="81"/>
    </location>
</feature>
<feature type="domain" description="DUF6444" evidence="3">
    <location>
        <begin position="55"/>
        <end position="105"/>
    </location>
</feature>
<dbReference type="EMBL" id="BOOP01000054">
    <property type="protein sequence ID" value="GII43262.1"/>
    <property type="molecule type" value="Genomic_DNA"/>
</dbReference>
<proteinExistence type="predicted"/>
<protein>
    <recommendedName>
        <fullName evidence="3">DUF6444 domain-containing protein</fullName>
    </recommendedName>
</protein>
<evidence type="ECO:0000259" key="3">
    <source>
        <dbReference type="Pfam" id="PF20042"/>
    </source>
</evidence>
<evidence type="ECO:0000313" key="4">
    <source>
        <dbReference type="EMBL" id="GII43262.1"/>
    </source>
</evidence>
<keyword evidence="1" id="KW-0175">Coiled coil</keyword>
<evidence type="ECO:0000256" key="2">
    <source>
        <dbReference type="SAM" id="MobiDB-lite"/>
    </source>
</evidence>
<feature type="compositionally biased region" description="Basic residues" evidence="2">
    <location>
        <begin position="188"/>
        <end position="204"/>
    </location>
</feature>
<organism evidence="4 5">
    <name type="scientific">Planotetraspora phitsanulokensis</name>
    <dbReference type="NCBI Taxonomy" id="575192"/>
    <lineage>
        <taxon>Bacteria</taxon>
        <taxon>Bacillati</taxon>
        <taxon>Actinomycetota</taxon>
        <taxon>Actinomycetes</taxon>
        <taxon>Streptosporangiales</taxon>
        <taxon>Streptosporangiaceae</taxon>
        <taxon>Planotetraspora</taxon>
    </lineage>
</organism>
<sequence length="237" mass="25753">MHHLIVDSLLLCSWALASESAQLRELAELRAGLAEAHELIRDLQRVLVAKDEQITALQADNERLRAENAELKARVAELVRRLRMNSGHSSLPPSSDRFAKPKPKPRSCGKTAGASRAKAMGALLPAPNNNVLFYADQGEGLPGRYHPANASGLGDRVVGGKGCETRHNQHRPREDSASPAVLALQQQRHGRADHRAIHRQRSPRIQRSDDNGIAFTPPLRLGRYGHGAAEGAGAPQS</sequence>